<dbReference type="Pfam" id="PF05988">
    <property type="entry name" value="DUF899"/>
    <property type="match status" value="1"/>
</dbReference>
<dbReference type="InterPro" id="IPR010296">
    <property type="entry name" value="DUF899_thioredox"/>
</dbReference>
<name>Q01N70_SOLUE</name>
<accession>Q01N70</accession>
<organism evidence="1">
    <name type="scientific">Solibacter usitatus (strain Ellin6076)</name>
    <dbReference type="NCBI Taxonomy" id="234267"/>
    <lineage>
        <taxon>Bacteria</taxon>
        <taxon>Pseudomonadati</taxon>
        <taxon>Acidobacteriota</taxon>
        <taxon>Terriglobia</taxon>
        <taxon>Bryobacterales</taxon>
        <taxon>Solibacteraceae</taxon>
        <taxon>Candidatus Solibacter</taxon>
    </lineage>
</organism>
<dbReference type="eggNOG" id="COG4312">
    <property type="taxonomic scope" value="Bacteria"/>
</dbReference>
<dbReference type="EMBL" id="CP000473">
    <property type="protein sequence ID" value="ABJ84338.1"/>
    <property type="molecule type" value="Genomic_DNA"/>
</dbReference>
<protein>
    <recommendedName>
        <fullName evidence="2">DUF899 domain-containing protein</fullName>
    </recommendedName>
</protein>
<dbReference type="STRING" id="234267.Acid_3365"/>
<dbReference type="OrthoDB" id="574359at2"/>
<gene>
    <name evidence="1" type="ordered locus">Acid_3365</name>
</gene>
<dbReference type="SUPFAM" id="SSF52833">
    <property type="entry name" value="Thioredoxin-like"/>
    <property type="match status" value="1"/>
</dbReference>
<evidence type="ECO:0008006" key="2">
    <source>
        <dbReference type="Google" id="ProtNLM"/>
    </source>
</evidence>
<reference evidence="1" key="1">
    <citation type="submission" date="2006-10" db="EMBL/GenBank/DDBJ databases">
        <title>Complete sequence of Solibacter usitatus Ellin6076.</title>
        <authorList>
            <consortium name="US DOE Joint Genome Institute"/>
            <person name="Copeland A."/>
            <person name="Lucas S."/>
            <person name="Lapidus A."/>
            <person name="Barry K."/>
            <person name="Detter J.C."/>
            <person name="Glavina del Rio T."/>
            <person name="Hammon N."/>
            <person name="Israni S."/>
            <person name="Dalin E."/>
            <person name="Tice H."/>
            <person name="Pitluck S."/>
            <person name="Thompson L.S."/>
            <person name="Brettin T."/>
            <person name="Bruce D."/>
            <person name="Han C."/>
            <person name="Tapia R."/>
            <person name="Gilna P."/>
            <person name="Schmutz J."/>
            <person name="Larimer F."/>
            <person name="Land M."/>
            <person name="Hauser L."/>
            <person name="Kyrpides N."/>
            <person name="Mikhailova N."/>
            <person name="Janssen P.H."/>
            <person name="Kuske C.R."/>
            <person name="Richardson P."/>
        </authorList>
    </citation>
    <scope>NUCLEOTIDE SEQUENCE</scope>
    <source>
        <strain evidence="1">Ellin6076</strain>
    </source>
</reference>
<dbReference type="KEGG" id="sus:Acid_3365"/>
<sequence>MTATQLTHNVVSRDEWLQVRVALLAAEKELTHRRDELARRRRELPWERVEKNYAFEGPHGRETLADLFAGRSQLIIYHFMFGPTWEEGCKSCSLVADHFDGPQIHLAQRDTAFAVVSRAPMPRIQAFQDRMGWRFHWVSAFGTDFNRDYGVNFTKEELAGEVTYNYGKQRFGSEEAPGISVFYKAGDEIFHTYSTYGRGLDGLMGTYQLLDLVPKGRDEDGLKFAMSWVRHHDKYGDDYAVDAKTGYQQPRETEGCSKHEECA</sequence>
<dbReference type="HOGENOM" id="CLU_066898_2_0_0"/>
<dbReference type="InParanoid" id="Q01N70"/>
<dbReference type="AlphaFoldDB" id="Q01N70"/>
<proteinExistence type="predicted"/>
<dbReference type="InterPro" id="IPR036249">
    <property type="entry name" value="Thioredoxin-like_sf"/>
</dbReference>
<evidence type="ECO:0000313" key="1">
    <source>
        <dbReference type="EMBL" id="ABJ84338.1"/>
    </source>
</evidence>